<evidence type="ECO:0000259" key="14">
    <source>
        <dbReference type="PROSITE" id="PS51163"/>
    </source>
</evidence>
<dbReference type="PANTHER" id="PTHR17490">
    <property type="entry name" value="SUA5"/>
    <property type="match status" value="1"/>
</dbReference>
<evidence type="ECO:0000256" key="3">
    <source>
        <dbReference type="ARBA" id="ARBA00012584"/>
    </source>
</evidence>
<evidence type="ECO:0000256" key="10">
    <source>
        <dbReference type="ARBA" id="ARBA00022840"/>
    </source>
</evidence>
<keyword evidence="6 13" id="KW-0808">Transferase</keyword>
<keyword evidence="10 13" id="KW-0067">ATP-binding</keyword>
<dbReference type="Pfam" id="PF01300">
    <property type="entry name" value="Sua5_yciO_yrdC"/>
    <property type="match status" value="1"/>
</dbReference>
<dbReference type="InterPro" id="IPR010923">
    <property type="entry name" value="T(6)A37_SUA5"/>
</dbReference>
<evidence type="ECO:0000313" key="16">
    <source>
        <dbReference type="Proteomes" id="UP001519287"/>
    </source>
</evidence>
<name>A0ABS4J0D5_9BACL</name>
<keyword evidence="9 13" id="KW-0547">Nucleotide-binding</keyword>
<dbReference type="EC" id="2.7.7.87" evidence="3 13"/>
<evidence type="ECO:0000256" key="8">
    <source>
        <dbReference type="ARBA" id="ARBA00022695"/>
    </source>
</evidence>
<evidence type="ECO:0000256" key="6">
    <source>
        <dbReference type="ARBA" id="ARBA00022679"/>
    </source>
</evidence>
<accession>A0ABS4J0D5</accession>
<comment type="similarity">
    <text evidence="2 13">Belongs to the SUA5 family.</text>
</comment>
<feature type="domain" description="YrdC-like" evidence="14">
    <location>
        <begin position="27"/>
        <end position="216"/>
    </location>
</feature>
<evidence type="ECO:0000256" key="1">
    <source>
        <dbReference type="ARBA" id="ARBA00004496"/>
    </source>
</evidence>
<sequence>MTKYWKLKPIRPDDGHQEIFQVQSSNEAIIEKAATLLKNGQTVAFPTETVYGLGADAGDTNAVKLIFEAKGRPSDNPLIVHIADTAQLKGIIRNEAITPDIQALMKAFWPGPLTIVLPVETGGISPLVTAGLPTVGVRIPDHPVALSLLRAVNRPIAGPSANRSGKPSPTLASHVREDLDGLIGGVLDGGQSGVGLESTVIQCQNNEIFILRPGGVTAEQMHQILPNAHIHQPQQEALPSFEAPISPGTKYTHYAPKGLMQLIVGNSHKQVVAWIQKDIDAAKKRGETTGVLTFEEYHTLYQADMVISCGKLSEPETIAKSLYSALRSFDEAKITYILAESCSKEGIGLAIMNRLSRASGHRIIHI</sequence>
<evidence type="ECO:0000256" key="7">
    <source>
        <dbReference type="ARBA" id="ARBA00022694"/>
    </source>
</evidence>
<organism evidence="15 16">
    <name type="scientific">Paenibacillus eucommiae</name>
    <dbReference type="NCBI Taxonomy" id="1355755"/>
    <lineage>
        <taxon>Bacteria</taxon>
        <taxon>Bacillati</taxon>
        <taxon>Bacillota</taxon>
        <taxon>Bacilli</taxon>
        <taxon>Bacillales</taxon>
        <taxon>Paenibacillaceae</taxon>
        <taxon>Paenibacillus</taxon>
    </lineage>
</organism>
<dbReference type="PIRSF" id="PIRSF004930">
    <property type="entry name" value="Tln_factor_SUA5"/>
    <property type="match status" value="1"/>
</dbReference>
<dbReference type="InterPro" id="IPR006070">
    <property type="entry name" value="Sua5-like_dom"/>
</dbReference>
<gene>
    <name evidence="15" type="ORF">J2Z66_004185</name>
</gene>
<dbReference type="NCBIfam" id="TIGR00057">
    <property type="entry name" value="L-threonylcarbamoyladenylate synthase"/>
    <property type="match status" value="1"/>
</dbReference>
<evidence type="ECO:0000313" key="15">
    <source>
        <dbReference type="EMBL" id="MBP1992576.1"/>
    </source>
</evidence>
<comment type="caution">
    <text evidence="15">The sequence shown here is derived from an EMBL/GenBank/DDBJ whole genome shotgun (WGS) entry which is preliminary data.</text>
</comment>
<keyword evidence="7 13" id="KW-0819">tRNA processing</keyword>
<evidence type="ECO:0000256" key="9">
    <source>
        <dbReference type="ARBA" id="ARBA00022741"/>
    </source>
</evidence>
<dbReference type="InterPro" id="IPR038385">
    <property type="entry name" value="Sua5/YwlC_C"/>
</dbReference>
<comment type="catalytic activity">
    <reaction evidence="12 13">
        <text>L-threonine + hydrogencarbonate + ATP = L-threonylcarbamoyladenylate + diphosphate + H2O</text>
        <dbReference type="Rhea" id="RHEA:36407"/>
        <dbReference type="ChEBI" id="CHEBI:15377"/>
        <dbReference type="ChEBI" id="CHEBI:17544"/>
        <dbReference type="ChEBI" id="CHEBI:30616"/>
        <dbReference type="ChEBI" id="CHEBI:33019"/>
        <dbReference type="ChEBI" id="CHEBI:57926"/>
        <dbReference type="ChEBI" id="CHEBI:73682"/>
        <dbReference type="EC" id="2.7.7.87"/>
    </reaction>
</comment>
<keyword evidence="16" id="KW-1185">Reference proteome</keyword>
<dbReference type="EMBL" id="JAGGLB010000014">
    <property type="protein sequence ID" value="MBP1992576.1"/>
    <property type="molecule type" value="Genomic_DNA"/>
</dbReference>
<dbReference type="Gene3D" id="3.40.50.11030">
    <property type="entry name" value="Threonylcarbamoyl-AMP synthase, C-terminal domain"/>
    <property type="match status" value="1"/>
</dbReference>
<protein>
    <recommendedName>
        <fullName evidence="4 13">Threonylcarbamoyl-AMP synthase</fullName>
        <shortName evidence="13">TC-AMP synthase</shortName>
        <ecNumber evidence="3 13">2.7.7.87</ecNumber>
    </recommendedName>
    <alternativeName>
        <fullName evidence="11 13">L-threonylcarbamoyladenylate synthase</fullName>
    </alternativeName>
</protein>
<evidence type="ECO:0000256" key="2">
    <source>
        <dbReference type="ARBA" id="ARBA00007663"/>
    </source>
</evidence>
<evidence type="ECO:0000256" key="11">
    <source>
        <dbReference type="ARBA" id="ARBA00029774"/>
    </source>
</evidence>
<dbReference type="GO" id="GO:0061710">
    <property type="term" value="F:L-threonylcarbamoyladenylate synthase"/>
    <property type="evidence" value="ECO:0007669"/>
    <property type="project" value="UniProtKB-EC"/>
</dbReference>
<reference evidence="15 16" key="1">
    <citation type="submission" date="2021-03" db="EMBL/GenBank/DDBJ databases">
        <title>Genomic Encyclopedia of Type Strains, Phase IV (KMG-IV): sequencing the most valuable type-strain genomes for metagenomic binning, comparative biology and taxonomic classification.</title>
        <authorList>
            <person name="Goeker M."/>
        </authorList>
    </citation>
    <scope>NUCLEOTIDE SEQUENCE [LARGE SCALE GENOMIC DNA]</scope>
    <source>
        <strain evidence="15 16">DSM 26048</strain>
    </source>
</reference>
<keyword evidence="5 13" id="KW-0963">Cytoplasm</keyword>
<dbReference type="Proteomes" id="UP001519287">
    <property type="component" value="Unassembled WGS sequence"/>
</dbReference>
<evidence type="ECO:0000256" key="13">
    <source>
        <dbReference type="PIRNR" id="PIRNR004930"/>
    </source>
</evidence>
<dbReference type="InterPro" id="IPR005145">
    <property type="entry name" value="Sua5_C"/>
</dbReference>
<keyword evidence="8 13" id="KW-0548">Nucleotidyltransferase</keyword>
<dbReference type="PROSITE" id="PS51163">
    <property type="entry name" value="YRDC"/>
    <property type="match status" value="1"/>
</dbReference>
<proteinExistence type="inferred from homology"/>
<dbReference type="Gene3D" id="3.90.870.10">
    <property type="entry name" value="DHBP synthase"/>
    <property type="match status" value="1"/>
</dbReference>
<dbReference type="Pfam" id="PF03481">
    <property type="entry name" value="Sua5_C"/>
    <property type="match status" value="1"/>
</dbReference>
<dbReference type="SUPFAM" id="SSF55821">
    <property type="entry name" value="YrdC/RibB"/>
    <property type="match status" value="1"/>
</dbReference>
<dbReference type="InterPro" id="IPR017945">
    <property type="entry name" value="DHBP_synth_RibB-like_a/b_dom"/>
</dbReference>
<evidence type="ECO:0000256" key="12">
    <source>
        <dbReference type="ARBA" id="ARBA00048366"/>
    </source>
</evidence>
<evidence type="ECO:0000256" key="5">
    <source>
        <dbReference type="ARBA" id="ARBA00022490"/>
    </source>
</evidence>
<dbReference type="InterPro" id="IPR050156">
    <property type="entry name" value="TC-AMP_synthase_SUA5"/>
</dbReference>
<evidence type="ECO:0000256" key="4">
    <source>
        <dbReference type="ARBA" id="ARBA00015492"/>
    </source>
</evidence>
<comment type="function">
    <text evidence="13">Required for the formation of a threonylcarbamoyl group on adenosine at position 37 (t(6)A37) in tRNAs that read codons beginning with adenine.</text>
</comment>
<dbReference type="RefSeq" id="WP_245375693.1">
    <property type="nucleotide sequence ID" value="NZ_JAGGLB010000014.1"/>
</dbReference>
<comment type="subcellular location">
    <subcellularLocation>
        <location evidence="1 13">Cytoplasm</location>
    </subcellularLocation>
</comment>
<dbReference type="PANTHER" id="PTHR17490:SF16">
    <property type="entry name" value="THREONYLCARBAMOYL-AMP SYNTHASE"/>
    <property type="match status" value="1"/>
</dbReference>